<dbReference type="PRINTS" id="PR00935">
    <property type="entry name" value="BAND41"/>
</dbReference>
<evidence type="ECO:0000256" key="1">
    <source>
        <dbReference type="ARBA" id="ARBA00004496"/>
    </source>
</evidence>
<feature type="compositionally biased region" description="Basic residues" evidence="4">
    <location>
        <begin position="868"/>
        <end position="877"/>
    </location>
</feature>
<dbReference type="InterPro" id="IPR011993">
    <property type="entry name" value="PH-like_dom_sf"/>
</dbReference>
<keyword evidence="2" id="KW-0963">Cytoplasm</keyword>
<feature type="region of interest" description="Disordered" evidence="4">
    <location>
        <begin position="1169"/>
        <end position="1189"/>
    </location>
</feature>
<dbReference type="InterPro" id="IPR014352">
    <property type="entry name" value="FERM/acyl-CoA-bd_prot_sf"/>
</dbReference>
<organism evidence="6 7">
    <name type="scientific">Clavelina lepadiformis</name>
    <name type="common">Light-bulb sea squirt</name>
    <name type="synonym">Ascidia lepadiformis</name>
    <dbReference type="NCBI Taxonomy" id="159417"/>
    <lineage>
        <taxon>Eukaryota</taxon>
        <taxon>Metazoa</taxon>
        <taxon>Chordata</taxon>
        <taxon>Tunicata</taxon>
        <taxon>Ascidiacea</taxon>
        <taxon>Aplousobranchia</taxon>
        <taxon>Clavelinidae</taxon>
        <taxon>Clavelina</taxon>
    </lineage>
</organism>
<dbReference type="CDD" id="cd14473">
    <property type="entry name" value="FERM_B-lobe"/>
    <property type="match status" value="1"/>
</dbReference>
<dbReference type="Proteomes" id="UP001642483">
    <property type="component" value="Unassembled WGS sequence"/>
</dbReference>
<dbReference type="Pfam" id="PF09380">
    <property type="entry name" value="FERM_C"/>
    <property type="match status" value="1"/>
</dbReference>
<evidence type="ECO:0000256" key="4">
    <source>
        <dbReference type="SAM" id="MobiDB-lite"/>
    </source>
</evidence>
<feature type="domain" description="FERM" evidence="5">
    <location>
        <begin position="5"/>
        <end position="315"/>
    </location>
</feature>
<dbReference type="SMART" id="SM00295">
    <property type="entry name" value="B41"/>
    <property type="match status" value="1"/>
</dbReference>
<dbReference type="InterPro" id="IPR029071">
    <property type="entry name" value="Ubiquitin-like_domsf"/>
</dbReference>
<accession>A0ABP0GHF1</accession>
<dbReference type="PROSITE" id="PS00660">
    <property type="entry name" value="FERM_1"/>
    <property type="match status" value="1"/>
</dbReference>
<dbReference type="Pfam" id="PF00373">
    <property type="entry name" value="FERM_M"/>
    <property type="match status" value="1"/>
</dbReference>
<comment type="caution">
    <text evidence="6">The sequence shown here is derived from an EMBL/GenBank/DDBJ whole genome shotgun (WGS) entry which is preliminary data.</text>
</comment>
<dbReference type="PANTHER" id="PTHR46079:SF2">
    <property type="entry name" value="FERM DOMAIN-CONTAINING PROTEIN"/>
    <property type="match status" value="1"/>
</dbReference>
<dbReference type="PROSITE" id="PS50057">
    <property type="entry name" value="FERM_3"/>
    <property type="match status" value="1"/>
</dbReference>
<feature type="compositionally biased region" description="Polar residues" evidence="4">
    <location>
        <begin position="668"/>
        <end position="689"/>
    </location>
</feature>
<dbReference type="InterPro" id="IPR018980">
    <property type="entry name" value="FERM_PH-like_C"/>
</dbReference>
<reference evidence="6 7" key="1">
    <citation type="submission" date="2024-02" db="EMBL/GenBank/DDBJ databases">
        <authorList>
            <person name="Daric V."/>
            <person name="Darras S."/>
        </authorList>
    </citation>
    <scope>NUCLEOTIDE SEQUENCE [LARGE SCALE GENOMIC DNA]</scope>
</reference>
<dbReference type="SUPFAM" id="SSF47031">
    <property type="entry name" value="Second domain of FERM"/>
    <property type="match status" value="1"/>
</dbReference>
<dbReference type="Pfam" id="PF11819">
    <property type="entry name" value="CUPID"/>
    <property type="match status" value="1"/>
</dbReference>
<sequence>MSEGRKCCIYLLNERKLELTVQHKILTKELLEIVATHFKLQDKEYFGIAYRSDSGHLSWLQDDKKVLEHELVRKTSGILNLQFAVRFFVENVTTLQHNTSIELFFLQVKSQIYKGQLEVESETAFQLAAYVLQVVNGNYVNDETALSSLRKLPVLSNKIFKEHLTSHCENAVLQSYKELTGYSKGKAILSYMSCVESLPTYGVHFYKVKDKSGIPWWLGLSFKGILQFQYHDKSAPVKTYYWRQLENLYFREKKFSIEVSEKLQRKPSGGAKDILSVEIRKKSAGVVHAWYGSPSLIKSIWVMSIAQHHFYLDRKQNNKSKVKGSKSLTELTENLSNNKNSLIGPVSDTPVMTRKQIKDVDVTVKKGSKDETPEVQAAKRDLSKALVDRRTELEDRLYDKVQDLKRLCLEESEFTGKLPQEFIRYMDRNERAPKVKKRIGAEFKVKLRNKNGTSVDKNYSANVTSVSGFISDPADELCQLETEFEILTQIANASKKLASDTNTKGRIRHKRLGSYKKNIKKLQTVEGKINDLRKKTGQKPSERASMFIADDSDDMFDIGICMKDGTESERSSLSGGMHRDDDTSLSSGADALSTHSTPAILNRTPQHPASAVMSRRNISPSDVDISDVQIQRSLTPPPSFGRRKKIDSSNVIANGLRGDQYTLLPSPELSSGVSMDSVKTQQTTSTRNWVNPKWEVPKSRPSRGWHESSLDSIDTTSTGSRLSEETRSTDPEMVTESSYFTSSSTQVTRPLESSLPAQKVDLRPSKPPSLEKLAPERPTSANSNQNNHNFNVKKNLDVFNMGRMRREVSDGALSDLSIKSNPAILSTNLAPENTEQREELPKIVEVSPLEQMRKRSSSMSDPPSNHTSHPRRGPKTKSKNDRGTLKSKHQPQYLQSPFIEARNVQQAFAAQSAIEAAPGTTEKNPPELQPPIFDTNLNIRMQYQNRNNLPQTAPAGQMFTQVDGYFPALAEQRLTRDPPSIPGVHNVVGPPPQYYYPVNQFNGGEHQYTPPLPHAPPVGEIYPNQPHPSYGYPIHPHYHQPYAEAQAYGLMTNSQRDMLNNEVYQDIGMGWVPSLHDYSSRASVCESASAQSKKEDILRLLEDHIATKRTPSNASSKQERNLANKQRKIREEYQAAQRQNLQEKVRLDYQKQTHEKTWANYQKQALYAKDSSKSTNQHQSEQSDASRLNFIHSSKDASSLLYKTQQHPRVPQQRSTHILQPAQYNTASEYGNQATGWHDDRNMKNQLLLQHYMHHDRVGDPLDYVHATPRHQAGHPTSNQQFYAPAPSDGKQMRPPPQRWTSQPSEPVRNEKTSTGVTGPGTNT</sequence>
<dbReference type="InterPro" id="IPR018979">
    <property type="entry name" value="FERM_N"/>
</dbReference>
<dbReference type="CDD" id="cd17103">
    <property type="entry name" value="FERM_F1_FRMD4"/>
    <property type="match status" value="1"/>
</dbReference>
<feature type="compositionally biased region" description="Polar residues" evidence="4">
    <location>
        <begin position="857"/>
        <end position="867"/>
    </location>
</feature>
<dbReference type="Gene3D" id="1.20.80.10">
    <property type="match status" value="1"/>
</dbReference>
<feature type="compositionally biased region" description="Polar residues" evidence="4">
    <location>
        <begin position="593"/>
        <end position="607"/>
    </location>
</feature>
<evidence type="ECO:0000256" key="3">
    <source>
        <dbReference type="ARBA" id="ARBA00023054"/>
    </source>
</evidence>
<feature type="region of interest" description="Disordered" evidence="4">
    <location>
        <begin position="663"/>
        <end position="790"/>
    </location>
</feature>
<proteinExistence type="predicted"/>
<feature type="compositionally biased region" description="Polar residues" evidence="4">
    <location>
        <begin position="735"/>
        <end position="748"/>
    </location>
</feature>
<comment type="subcellular location">
    <subcellularLocation>
        <location evidence="1">Cytoplasm</location>
    </subcellularLocation>
</comment>
<feature type="compositionally biased region" description="Polar residues" evidence="4">
    <location>
        <begin position="710"/>
        <end position="721"/>
    </location>
</feature>
<dbReference type="InterPro" id="IPR019749">
    <property type="entry name" value="Band_41_domain"/>
</dbReference>
<dbReference type="SMART" id="SM01196">
    <property type="entry name" value="FERM_C"/>
    <property type="match status" value="1"/>
</dbReference>
<feature type="region of interest" description="Disordered" evidence="4">
    <location>
        <begin position="827"/>
        <end position="893"/>
    </location>
</feature>
<feature type="region of interest" description="Disordered" evidence="4">
    <location>
        <begin position="1266"/>
        <end position="1324"/>
    </location>
</feature>
<dbReference type="InterPro" id="IPR019748">
    <property type="entry name" value="FERM_central"/>
</dbReference>
<feature type="region of interest" description="Disordered" evidence="4">
    <location>
        <begin position="566"/>
        <end position="615"/>
    </location>
</feature>
<dbReference type="EMBL" id="CAWYQH010000114">
    <property type="protein sequence ID" value="CAK8690229.1"/>
    <property type="molecule type" value="Genomic_DNA"/>
</dbReference>
<evidence type="ECO:0000256" key="2">
    <source>
        <dbReference type="ARBA" id="ARBA00022490"/>
    </source>
</evidence>
<gene>
    <name evidence="6" type="ORF">CVLEPA_LOCUS22862</name>
</gene>
<dbReference type="SUPFAM" id="SSF54236">
    <property type="entry name" value="Ubiquitin-like"/>
    <property type="match status" value="1"/>
</dbReference>
<dbReference type="InterPro" id="IPR035963">
    <property type="entry name" value="FERM_2"/>
</dbReference>
<dbReference type="InterPro" id="IPR047176">
    <property type="entry name" value="FRMD4A/B"/>
</dbReference>
<evidence type="ECO:0000313" key="7">
    <source>
        <dbReference type="Proteomes" id="UP001642483"/>
    </source>
</evidence>
<dbReference type="Gene3D" id="3.10.20.90">
    <property type="entry name" value="Phosphatidylinositol 3-kinase Catalytic Subunit, Chain A, domain 1"/>
    <property type="match status" value="1"/>
</dbReference>
<dbReference type="InterPro" id="IPR019747">
    <property type="entry name" value="FERM_CS"/>
</dbReference>
<dbReference type="InterPro" id="IPR021774">
    <property type="entry name" value="CUPID"/>
</dbReference>
<keyword evidence="3" id="KW-0175">Coiled coil</keyword>
<dbReference type="Gene3D" id="2.30.29.30">
    <property type="entry name" value="Pleckstrin-homology domain (PH domain)/Phosphotyrosine-binding domain (PTB)"/>
    <property type="match status" value="1"/>
</dbReference>
<feature type="compositionally biased region" description="Polar residues" evidence="4">
    <location>
        <begin position="1173"/>
        <end position="1186"/>
    </location>
</feature>
<dbReference type="Pfam" id="PF09379">
    <property type="entry name" value="FERM_N"/>
    <property type="match status" value="1"/>
</dbReference>
<feature type="region of interest" description="Disordered" evidence="4">
    <location>
        <begin position="1106"/>
        <end position="1127"/>
    </location>
</feature>
<evidence type="ECO:0000259" key="5">
    <source>
        <dbReference type="PROSITE" id="PS50057"/>
    </source>
</evidence>
<protein>
    <recommendedName>
        <fullName evidence="5">FERM domain-containing protein</fullName>
    </recommendedName>
</protein>
<dbReference type="SUPFAM" id="SSF50729">
    <property type="entry name" value="PH domain-like"/>
    <property type="match status" value="1"/>
</dbReference>
<dbReference type="InterPro" id="IPR000299">
    <property type="entry name" value="FERM_domain"/>
</dbReference>
<keyword evidence="7" id="KW-1185">Reference proteome</keyword>
<evidence type="ECO:0000313" key="6">
    <source>
        <dbReference type="EMBL" id="CAK8690229.1"/>
    </source>
</evidence>
<feature type="compositionally biased region" description="Polar residues" evidence="4">
    <location>
        <begin position="1313"/>
        <end position="1324"/>
    </location>
</feature>
<name>A0ABP0GHF1_CLALP</name>
<dbReference type="PANTHER" id="PTHR46079">
    <property type="entry name" value="FERM DOMAIN-CONTAINING PROTEIN 4"/>
    <property type="match status" value="1"/>
</dbReference>